<dbReference type="InterPro" id="IPR011990">
    <property type="entry name" value="TPR-like_helical_dom_sf"/>
</dbReference>
<dbReference type="Proteomes" id="UP001341840">
    <property type="component" value="Unassembled WGS sequence"/>
</dbReference>
<sequence>MEPTMIRIPSSPPLCLSNNGAKVSTYVRSSILFFHNNNNKNTLNQNQTSLCASEFATPLHPVFTTRSSFRHVNYMSERSSLGSPVPPSNNGNKGRVLMMRGMSRVSLVLACVLGMFNFNSNINPMFKEAYAIKTPTFGGQFAVETLLETIKAKAITKKPTVPKKRSPDVKELKWYAVSQSIAGNNEKAEKILSDELKKSQGPEEELQLQMATVELLILQGKYEKANPMLENVIQTNFGMDQNNQKPKDGKGIIEELIKNGADNNLIKTLAAQLLFYKAIVLTMNNQNTEAAKWWEAFGKILLLHKNKDDGNDISEISNIDFNRLIKKD</sequence>
<protein>
    <submittedName>
        <fullName evidence="1">Uncharacterized protein</fullName>
    </submittedName>
</protein>
<name>A0ABU6UJC4_9FABA</name>
<reference evidence="1 2" key="1">
    <citation type="journal article" date="2023" name="Plants (Basel)">
        <title>Bridging the Gap: Combining Genomics and Transcriptomics Approaches to Understand Stylosanthes scabra, an Orphan Legume from the Brazilian Caatinga.</title>
        <authorList>
            <person name="Ferreira-Neto J.R.C."/>
            <person name="da Silva M.D."/>
            <person name="Binneck E."/>
            <person name="de Melo N.F."/>
            <person name="da Silva R.H."/>
            <person name="de Melo A.L.T.M."/>
            <person name="Pandolfi V."/>
            <person name="Bustamante F.O."/>
            <person name="Brasileiro-Vidal A.C."/>
            <person name="Benko-Iseppon A.M."/>
        </authorList>
    </citation>
    <scope>NUCLEOTIDE SEQUENCE [LARGE SCALE GENOMIC DNA]</scope>
    <source>
        <tissue evidence="1">Leaves</tissue>
    </source>
</reference>
<dbReference type="PANTHER" id="PTHR36350:SF2">
    <property type="entry name" value="PROTEIN, PUTATIVE-RELATED"/>
    <property type="match status" value="1"/>
</dbReference>
<proteinExistence type="predicted"/>
<keyword evidence="2" id="KW-1185">Reference proteome</keyword>
<dbReference type="PANTHER" id="PTHR36350">
    <property type="entry name" value="TRANSMEMBRANE PROTEIN"/>
    <property type="match status" value="1"/>
</dbReference>
<organism evidence="1 2">
    <name type="scientific">Stylosanthes scabra</name>
    <dbReference type="NCBI Taxonomy" id="79078"/>
    <lineage>
        <taxon>Eukaryota</taxon>
        <taxon>Viridiplantae</taxon>
        <taxon>Streptophyta</taxon>
        <taxon>Embryophyta</taxon>
        <taxon>Tracheophyta</taxon>
        <taxon>Spermatophyta</taxon>
        <taxon>Magnoliopsida</taxon>
        <taxon>eudicotyledons</taxon>
        <taxon>Gunneridae</taxon>
        <taxon>Pentapetalae</taxon>
        <taxon>rosids</taxon>
        <taxon>fabids</taxon>
        <taxon>Fabales</taxon>
        <taxon>Fabaceae</taxon>
        <taxon>Papilionoideae</taxon>
        <taxon>50 kb inversion clade</taxon>
        <taxon>dalbergioids sensu lato</taxon>
        <taxon>Dalbergieae</taxon>
        <taxon>Pterocarpus clade</taxon>
        <taxon>Stylosanthes</taxon>
    </lineage>
</organism>
<dbReference type="SUPFAM" id="SSF48452">
    <property type="entry name" value="TPR-like"/>
    <property type="match status" value="1"/>
</dbReference>
<evidence type="ECO:0000313" key="2">
    <source>
        <dbReference type="Proteomes" id="UP001341840"/>
    </source>
</evidence>
<accession>A0ABU6UJC4</accession>
<dbReference type="EMBL" id="JASCZI010121127">
    <property type="protein sequence ID" value="MED6159958.1"/>
    <property type="molecule type" value="Genomic_DNA"/>
</dbReference>
<comment type="caution">
    <text evidence="1">The sequence shown here is derived from an EMBL/GenBank/DDBJ whole genome shotgun (WGS) entry which is preliminary data.</text>
</comment>
<evidence type="ECO:0000313" key="1">
    <source>
        <dbReference type="EMBL" id="MED6159958.1"/>
    </source>
</evidence>
<gene>
    <name evidence="1" type="ORF">PIB30_047061</name>
</gene>